<name>A0A166PLQ0_9AGAM</name>
<gene>
    <name evidence="1" type="ORF">FIBSPDRAFT_359010</name>
</gene>
<dbReference type="AlphaFoldDB" id="A0A166PLQ0"/>
<accession>A0A166PLQ0</accession>
<protein>
    <submittedName>
        <fullName evidence="1">Uncharacterized protein</fullName>
    </submittedName>
</protein>
<evidence type="ECO:0000313" key="1">
    <source>
        <dbReference type="EMBL" id="KZP26223.1"/>
    </source>
</evidence>
<proteinExistence type="predicted"/>
<dbReference type="Proteomes" id="UP000076532">
    <property type="component" value="Unassembled WGS sequence"/>
</dbReference>
<reference evidence="1 2" key="1">
    <citation type="journal article" date="2016" name="Mol. Biol. Evol.">
        <title>Comparative Genomics of Early-Diverging Mushroom-Forming Fungi Provides Insights into the Origins of Lignocellulose Decay Capabilities.</title>
        <authorList>
            <person name="Nagy L.G."/>
            <person name="Riley R."/>
            <person name="Tritt A."/>
            <person name="Adam C."/>
            <person name="Daum C."/>
            <person name="Floudas D."/>
            <person name="Sun H."/>
            <person name="Yadav J.S."/>
            <person name="Pangilinan J."/>
            <person name="Larsson K.H."/>
            <person name="Matsuura K."/>
            <person name="Barry K."/>
            <person name="Labutti K."/>
            <person name="Kuo R."/>
            <person name="Ohm R.A."/>
            <person name="Bhattacharya S.S."/>
            <person name="Shirouzu T."/>
            <person name="Yoshinaga Y."/>
            <person name="Martin F.M."/>
            <person name="Grigoriev I.V."/>
            <person name="Hibbett D.S."/>
        </authorList>
    </citation>
    <scope>NUCLEOTIDE SEQUENCE [LARGE SCALE GENOMIC DNA]</scope>
    <source>
        <strain evidence="1 2">CBS 109695</strain>
    </source>
</reference>
<dbReference type="EMBL" id="KV417516">
    <property type="protein sequence ID" value="KZP26223.1"/>
    <property type="molecule type" value="Genomic_DNA"/>
</dbReference>
<evidence type="ECO:0000313" key="2">
    <source>
        <dbReference type="Proteomes" id="UP000076532"/>
    </source>
</evidence>
<organism evidence="1 2">
    <name type="scientific">Athelia psychrophila</name>
    <dbReference type="NCBI Taxonomy" id="1759441"/>
    <lineage>
        <taxon>Eukaryota</taxon>
        <taxon>Fungi</taxon>
        <taxon>Dikarya</taxon>
        <taxon>Basidiomycota</taxon>
        <taxon>Agaricomycotina</taxon>
        <taxon>Agaricomycetes</taxon>
        <taxon>Agaricomycetidae</taxon>
        <taxon>Atheliales</taxon>
        <taxon>Atheliaceae</taxon>
        <taxon>Athelia</taxon>
    </lineage>
</organism>
<sequence>MYDRCVYTPKQDNEDVGRGWGRSRRGERWSSSVCDSACIPSSAVEAFARHMLAFTTSSAVVFPSPARIKPSARLSSWHFHLPPAYAGRRDSHHAARCRIGRAGRAGGGERREGEEPCDEGRASVASWEGAPRWGWRCVSCCGVWGRGKVSVRTRCADKGLEVRKEEGK</sequence>
<keyword evidence="2" id="KW-1185">Reference proteome</keyword>